<dbReference type="InterPro" id="IPR006680">
    <property type="entry name" value="Amidohydro-rel"/>
</dbReference>
<accession>A0A8J4AAU3</accession>
<dbReference type="PANTHER" id="PTHR43135:SF3">
    <property type="entry name" value="ALPHA-D-RIBOSE 1-METHYLPHOSPHONATE 5-TRIPHOSPHATE DIPHOSPHATASE"/>
    <property type="match status" value="1"/>
</dbReference>
<dbReference type="InterPro" id="IPR057744">
    <property type="entry name" value="OTAase-like"/>
</dbReference>
<comment type="caution">
    <text evidence="2">The sequence shown here is derived from an EMBL/GenBank/DDBJ whole genome shotgun (WGS) entry which is preliminary data.</text>
</comment>
<organism evidence="2 3">
    <name type="scientific">Actinocatenispora comari</name>
    <dbReference type="NCBI Taxonomy" id="2807577"/>
    <lineage>
        <taxon>Bacteria</taxon>
        <taxon>Bacillati</taxon>
        <taxon>Actinomycetota</taxon>
        <taxon>Actinomycetes</taxon>
        <taxon>Micromonosporales</taxon>
        <taxon>Micromonosporaceae</taxon>
        <taxon>Actinocatenispora</taxon>
    </lineage>
</organism>
<dbReference type="EMBL" id="BOPO01000055">
    <property type="protein sequence ID" value="GIL28181.1"/>
    <property type="molecule type" value="Genomic_DNA"/>
</dbReference>
<evidence type="ECO:0000313" key="2">
    <source>
        <dbReference type="EMBL" id="GIL28181.1"/>
    </source>
</evidence>
<evidence type="ECO:0000259" key="1">
    <source>
        <dbReference type="Pfam" id="PF01979"/>
    </source>
</evidence>
<dbReference type="InterPro" id="IPR011059">
    <property type="entry name" value="Metal-dep_hydrolase_composite"/>
</dbReference>
<reference evidence="3" key="1">
    <citation type="journal article" date="2021" name="Int. J. Syst. Evol. Microbiol.">
        <title>Actinocatenispora comari sp. nov., an endophytic actinomycete isolated from aerial parts of Comarum salesowianum.</title>
        <authorList>
            <person name="Oyunbileg N."/>
            <person name="Iizaka Y."/>
            <person name="Hamada M."/>
            <person name="Davaapurev B.O."/>
            <person name="Fukumoto A."/>
            <person name="Tsetseg B."/>
            <person name="Kato F."/>
            <person name="Tamura T."/>
            <person name="Batkhuu J."/>
            <person name="Anzai Y."/>
        </authorList>
    </citation>
    <scope>NUCLEOTIDE SEQUENCE [LARGE SCALE GENOMIC DNA]</scope>
    <source>
        <strain evidence="3">NUM-2625</strain>
    </source>
</reference>
<dbReference type="CDD" id="cd01299">
    <property type="entry name" value="Met_dep_hydrolase_A"/>
    <property type="match status" value="1"/>
</dbReference>
<sequence>MIVGDRVIRRVSVVEPDTERVRERQRIVIERGVITEVADDPGDAVRDGELDGADRYAVPGLIDCHVHVTAYTADEHALTLQSPSYVAARAVDELAATLARGFTTVRDAAGADHGLAQAIEEGHVVGPRLFFGGKALSATGGHADLRTAGQNVHDTHYAMPGLGRVCDGVTEVRRAARDEIRRGAHHLKLMLSGGCASLTDRIDSLQYSDAEITAAVEEAAAAGIYCAAHAYTAAAVNRALRLGVRTVEHGNLLDETSIAAFQETGAFYVPTLVTYAALAEEGRAHGLAPDSHAKVFDVLDGGLQALRLADQDGLPIAFGTDLLGDMRRRQNEEFALRAEVQTPGAVLRSATTTAAELLNQRGRLGVIAPGAHGDLLLTQHDPLADIRPLASPADEITAVIQAGQVRRA</sequence>
<feature type="domain" description="Amidohydrolase-related" evidence="1">
    <location>
        <begin position="57"/>
        <end position="403"/>
    </location>
</feature>
<keyword evidence="3" id="KW-1185">Reference proteome</keyword>
<dbReference type="RefSeq" id="WP_207125892.1">
    <property type="nucleotide sequence ID" value="NZ_BOPO01000055.1"/>
</dbReference>
<dbReference type="Gene3D" id="3.20.20.140">
    <property type="entry name" value="Metal-dependent hydrolases"/>
    <property type="match status" value="1"/>
</dbReference>
<proteinExistence type="predicted"/>
<dbReference type="InterPro" id="IPR032466">
    <property type="entry name" value="Metal_Hydrolase"/>
</dbReference>
<evidence type="ECO:0000313" key="3">
    <source>
        <dbReference type="Proteomes" id="UP000614996"/>
    </source>
</evidence>
<dbReference type="Pfam" id="PF01979">
    <property type="entry name" value="Amidohydro_1"/>
    <property type="match status" value="1"/>
</dbReference>
<protein>
    <submittedName>
        <fullName evidence="2">Peptidase M38</fullName>
    </submittedName>
</protein>
<name>A0A8J4AAU3_9ACTN</name>
<dbReference type="SUPFAM" id="SSF51556">
    <property type="entry name" value="Metallo-dependent hydrolases"/>
    <property type="match status" value="1"/>
</dbReference>
<dbReference type="Gene3D" id="2.30.40.10">
    <property type="entry name" value="Urease, subunit C, domain 1"/>
    <property type="match status" value="1"/>
</dbReference>
<dbReference type="GO" id="GO:0016810">
    <property type="term" value="F:hydrolase activity, acting on carbon-nitrogen (but not peptide) bonds"/>
    <property type="evidence" value="ECO:0007669"/>
    <property type="project" value="InterPro"/>
</dbReference>
<dbReference type="Proteomes" id="UP000614996">
    <property type="component" value="Unassembled WGS sequence"/>
</dbReference>
<dbReference type="SUPFAM" id="SSF51338">
    <property type="entry name" value="Composite domain of metallo-dependent hydrolases"/>
    <property type="match status" value="2"/>
</dbReference>
<dbReference type="InterPro" id="IPR051781">
    <property type="entry name" value="Metallo-dep_Hydrolase"/>
</dbReference>
<gene>
    <name evidence="2" type="ORF">NUM_34350</name>
</gene>
<dbReference type="AlphaFoldDB" id="A0A8J4AAU3"/>
<dbReference type="PANTHER" id="PTHR43135">
    <property type="entry name" value="ALPHA-D-RIBOSE 1-METHYLPHOSPHONATE 5-TRIPHOSPHATE DIPHOSPHATASE"/>
    <property type="match status" value="1"/>
</dbReference>